<evidence type="ECO:0000313" key="2">
    <source>
        <dbReference type="Proteomes" id="UP000735302"/>
    </source>
</evidence>
<proteinExistence type="predicted"/>
<name>A0AAV4D0L8_9GAST</name>
<dbReference type="Proteomes" id="UP000735302">
    <property type="component" value="Unassembled WGS sequence"/>
</dbReference>
<organism evidence="1 2">
    <name type="scientific">Plakobranchus ocellatus</name>
    <dbReference type="NCBI Taxonomy" id="259542"/>
    <lineage>
        <taxon>Eukaryota</taxon>
        <taxon>Metazoa</taxon>
        <taxon>Spiralia</taxon>
        <taxon>Lophotrochozoa</taxon>
        <taxon>Mollusca</taxon>
        <taxon>Gastropoda</taxon>
        <taxon>Heterobranchia</taxon>
        <taxon>Euthyneura</taxon>
        <taxon>Panpulmonata</taxon>
        <taxon>Sacoglossa</taxon>
        <taxon>Placobranchoidea</taxon>
        <taxon>Plakobranchidae</taxon>
        <taxon>Plakobranchus</taxon>
    </lineage>
</organism>
<sequence>MLCKPLLMFRAIELLCNVSQPWCKEEQAIQKIEQGYRGVFQARESTKFYYQIFSEPKWELCFDGSFFIRAKNFQVGKTNCKHVPDGKSYKIRRSQCPPDPKEGSFRLCDTHLPLHPLGYVDFEYLSCHGKKRKPYREVKSYDIYFLQRDQEYLHTTLCKPHSMFPTLVLLCKASQPLCIQEKVLQHVELWYRRRYQIHDNVKFYHQVFSAPKFTVCVKGPSWTIKFNDFKVGKTECTQVPATNTTFEYRRSKCPPDPQEKKFKQCNALIRLETLGRLSFVSLTCGKTVMKTEI</sequence>
<accession>A0AAV4D0L8</accession>
<dbReference type="AlphaFoldDB" id="A0AAV4D0L8"/>
<keyword evidence="2" id="KW-1185">Reference proteome</keyword>
<evidence type="ECO:0000313" key="1">
    <source>
        <dbReference type="EMBL" id="GFO37610.1"/>
    </source>
</evidence>
<dbReference type="EMBL" id="BLXT01007282">
    <property type="protein sequence ID" value="GFO37610.1"/>
    <property type="molecule type" value="Genomic_DNA"/>
</dbReference>
<gene>
    <name evidence="1" type="ORF">PoB_006411500</name>
</gene>
<comment type="caution">
    <text evidence="1">The sequence shown here is derived from an EMBL/GenBank/DDBJ whole genome shotgun (WGS) entry which is preliminary data.</text>
</comment>
<reference evidence="1 2" key="1">
    <citation type="journal article" date="2021" name="Elife">
        <title>Chloroplast acquisition without the gene transfer in kleptoplastic sea slugs, Plakobranchus ocellatus.</title>
        <authorList>
            <person name="Maeda T."/>
            <person name="Takahashi S."/>
            <person name="Yoshida T."/>
            <person name="Shimamura S."/>
            <person name="Takaki Y."/>
            <person name="Nagai Y."/>
            <person name="Toyoda A."/>
            <person name="Suzuki Y."/>
            <person name="Arimoto A."/>
            <person name="Ishii H."/>
            <person name="Satoh N."/>
            <person name="Nishiyama T."/>
            <person name="Hasebe M."/>
            <person name="Maruyama T."/>
            <person name="Minagawa J."/>
            <person name="Obokata J."/>
            <person name="Shigenobu S."/>
        </authorList>
    </citation>
    <scope>NUCLEOTIDE SEQUENCE [LARGE SCALE GENOMIC DNA]</scope>
</reference>
<protein>
    <submittedName>
        <fullName evidence="1">Uncharacterized protein</fullName>
    </submittedName>
</protein>